<reference evidence="2 3" key="1">
    <citation type="submission" date="2018-10" db="EMBL/GenBank/DDBJ databases">
        <title>Isolation from cow dung.</title>
        <authorList>
            <person name="Ling L."/>
        </authorList>
    </citation>
    <scope>NUCLEOTIDE SEQUENCE [LARGE SCALE GENOMIC DNA]</scope>
    <source>
        <strain evidence="2 3">NEAU-LL90</strain>
    </source>
</reference>
<gene>
    <name evidence="2" type="ORF">EBN03_32460</name>
</gene>
<feature type="transmembrane region" description="Helical" evidence="1">
    <location>
        <begin position="36"/>
        <end position="55"/>
    </location>
</feature>
<dbReference type="Proteomes" id="UP000279275">
    <property type="component" value="Unassembled WGS sequence"/>
</dbReference>
<proteinExistence type="predicted"/>
<protein>
    <submittedName>
        <fullName evidence="2">DUF2568 domain-containing protein</fullName>
    </submittedName>
</protein>
<keyword evidence="3" id="KW-1185">Reference proteome</keyword>
<dbReference type="RefSeq" id="WP_122192001.1">
    <property type="nucleotide sequence ID" value="NZ_RFFH01000029.1"/>
</dbReference>
<dbReference type="EMBL" id="RFFH01000029">
    <property type="protein sequence ID" value="RMI27880.1"/>
    <property type="molecule type" value="Genomic_DNA"/>
</dbReference>
<accession>A0A3M2KTU7</accession>
<keyword evidence="1" id="KW-0812">Transmembrane</keyword>
<sequence length="122" mass="12761">MSLKPVMLAVRFLLELVAVVSFGIMGWLAFDPPWRYLTVLVLPVAVAVAWGTFAVPDDPSRNGAAPVAVPGAVRLALEILVLGGGAVALWAAGLPVAAAISAIVVLVYQALAYDRVGWLLAR</sequence>
<dbReference type="AlphaFoldDB" id="A0A3M2KTU7"/>
<feature type="transmembrane region" description="Helical" evidence="1">
    <location>
        <begin position="96"/>
        <end position="113"/>
    </location>
</feature>
<dbReference type="OrthoDB" id="4557830at2"/>
<evidence type="ECO:0000313" key="3">
    <source>
        <dbReference type="Proteomes" id="UP000279275"/>
    </source>
</evidence>
<name>A0A3M2KTU7_9NOCA</name>
<keyword evidence="1" id="KW-1133">Transmembrane helix</keyword>
<organism evidence="2 3">
    <name type="scientific">Nocardia stercoris</name>
    <dbReference type="NCBI Taxonomy" id="2483361"/>
    <lineage>
        <taxon>Bacteria</taxon>
        <taxon>Bacillati</taxon>
        <taxon>Actinomycetota</taxon>
        <taxon>Actinomycetes</taxon>
        <taxon>Mycobacteriales</taxon>
        <taxon>Nocardiaceae</taxon>
        <taxon>Nocardia</taxon>
    </lineage>
</organism>
<evidence type="ECO:0000313" key="2">
    <source>
        <dbReference type="EMBL" id="RMI27880.1"/>
    </source>
</evidence>
<comment type="caution">
    <text evidence="2">The sequence shown here is derived from an EMBL/GenBank/DDBJ whole genome shotgun (WGS) entry which is preliminary data.</text>
</comment>
<keyword evidence="1" id="KW-0472">Membrane</keyword>
<evidence type="ECO:0000256" key="1">
    <source>
        <dbReference type="SAM" id="Phobius"/>
    </source>
</evidence>
<feature type="transmembrane region" description="Helical" evidence="1">
    <location>
        <begin position="67"/>
        <end position="90"/>
    </location>
</feature>
<feature type="transmembrane region" description="Helical" evidence="1">
    <location>
        <begin position="12"/>
        <end position="30"/>
    </location>
</feature>
<dbReference type="Pfam" id="PF10823">
    <property type="entry name" value="DUF2568"/>
    <property type="match status" value="1"/>
</dbReference>
<dbReference type="InterPro" id="IPR021214">
    <property type="entry name" value="DUF2568"/>
</dbReference>